<dbReference type="EMBL" id="WNYA01044049">
    <property type="protein sequence ID" value="KAG8536410.1"/>
    <property type="molecule type" value="Genomic_DNA"/>
</dbReference>
<dbReference type="AlphaFoldDB" id="A0AAV6YL85"/>
<feature type="region of interest" description="Disordered" evidence="1">
    <location>
        <begin position="1"/>
        <end position="34"/>
    </location>
</feature>
<name>A0AAV6YL85_ENGPU</name>
<feature type="compositionally biased region" description="Basic residues" evidence="1">
    <location>
        <begin position="8"/>
        <end position="17"/>
    </location>
</feature>
<gene>
    <name evidence="2" type="ORF">GDO81_026412</name>
</gene>
<evidence type="ECO:0000313" key="3">
    <source>
        <dbReference type="Proteomes" id="UP000824782"/>
    </source>
</evidence>
<keyword evidence="3" id="KW-1185">Reference proteome</keyword>
<dbReference type="Proteomes" id="UP000824782">
    <property type="component" value="Unassembled WGS sequence"/>
</dbReference>
<sequence length="233" mass="26955">MFVEVHKAIKKRRKKKKDSFENDPRSKRDKHIPRGKDVNILSFLSKKEETYNDLIKQIGKHGIKTGEDRILNAELPSNRANKGKDMMVLYTKRSGYGYDAVTFSSAPHKDNGVRPIHDKEATIFINQLDRISEEEGEPWESKDYKPLIFHNNINFVNEEEEEEEEDDECDNSEDEEKSKSSIEENNEEAEAPTRLDAFTCLDESSFSSNDIEVSVPYEQLVNEYNKVNTKGET</sequence>
<accession>A0AAV6YL85</accession>
<organism evidence="2 3">
    <name type="scientific">Engystomops pustulosus</name>
    <name type="common">Tungara frog</name>
    <name type="synonym">Physalaemus pustulosus</name>
    <dbReference type="NCBI Taxonomy" id="76066"/>
    <lineage>
        <taxon>Eukaryota</taxon>
        <taxon>Metazoa</taxon>
        <taxon>Chordata</taxon>
        <taxon>Craniata</taxon>
        <taxon>Vertebrata</taxon>
        <taxon>Euteleostomi</taxon>
        <taxon>Amphibia</taxon>
        <taxon>Batrachia</taxon>
        <taxon>Anura</taxon>
        <taxon>Neobatrachia</taxon>
        <taxon>Hyloidea</taxon>
        <taxon>Leptodactylidae</taxon>
        <taxon>Leiuperinae</taxon>
        <taxon>Engystomops</taxon>
    </lineage>
</organism>
<evidence type="ECO:0000256" key="1">
    <source>
        <dbReference type="SAM" id="MobiDB-lite"/>
    </source>
</evidence>
<evidence type="ECO:0000313" key="2">
    <source>
        <dbReference type="EMBL" id="KAG8536410.1"/>
    </source>
</evidence>
<reference evidence="2" key="1">
    <citation type="thesis" date="2020" institute="ProQuest LLC" country="789 East Eisenhower Parkway, Ann Arbor, MI, USA">
        <title>Comparative Genomics and Chromosome Evolution.</title>
        <authorList>
            <person name="Mudd A.B."/>
        </authorList>
    </citation>
    <scope>NUCLEOTIDE SEQUENCE</scope>
    <source>
        <strain evidence="2">237g6f4</strain>
        <tissue evidence="2">Blood</tissue>
    </source>
</reference>
<feature type="region of interest" description="Disordered" evidence="1">
    <location>
        <begin position="156"/>
        <end position="197"/>
    </location>
</feature>
<feature type="compositionally biased region" description="Acidic residues" evidence="1">
    <location>
        <begin position="157"/>
        <end position="175"/>
    </location>
</feature>
<protein>
    <submittedName>
        <fullName evidence="2">Uncharacterized protein</fullName>
    </submittedName>
</protein>
<feature type="compositionally biased region" description="Basic and acidic residues" evidence="1">
    <location>
        <begin position="18"/>
        <end position="34"/>
    </location>
</feature>
<proteinExistence type="predicted"/>
<comment type="caution">
    <text evidence="2">The sequence shown here is derived from an EMBL/GenBank/DDBJ whole genome shotgun (WGS) entry which is preliminary data.</text>
</comment>